<dbReference type="GO" id="GO:0017171">
    <property type="term" value="F:serine hydrolase activity"/>
    <property type="evidence" value="ECO:0007669"/>
    <property type="project" value="TreeGrafter"/>
</dbReference>
<feature type="domain" description="Lipase" evidence="6">
    <location>
        <begin position="129"/>
        <end position="346"/>
    </location>
</feature>
<keyword evidence="5" id="KW-0732">Signal</keyword>
<name>A0A9P0LWW7_ACAOB</name>
<evidence type="ECO:0000256" key="1">
    <source>
        <dbReference type="ARBA" id="ARBA00004613"/>
    </source>
</evidence>
<dbReference type="EMBL" id="CAKOFQ010007490">
    <property type="protein sequence ID" value="CAH2002327.1"/>
    <property type="molecule type" value="Genomic_DNA"/>
</dbReference>
<dbReference type="GO" id="GO:0016042">
    <property type="term" value="P:lipid catabolic process"/>
    <property type="evidence" value="ECO:0007669"/>
    <property type="project" value="TreeGrafter"/>
</dbReference>
<dbReference type="GO" id="GO:0005615">
    <property type="term" value="C:extracellular space"/>
    <property type="evidence" value="ECO:0007669"/>
    <property type="project" value="TreeGrafter"/>
</dbReference>
<comment type="subcellular location">
    <subcellularLocation>
        <location evidence="1">Secreted</location>
    </subcellularLocation>
</comment>
<evidence type="ECO:0000313" key="8">
    <source>
        <dbReference type="Proteomes" id="UP001152888"/>
    </source>
</evidence>
<dbReference type="InterPro" id="IPR029058">
    <property type="entry name" value="AB_hydrolase_fold"/>
</dbReference>
<keyword evidence="8" id="KW-1185">Reference proteome</keyword>
<evidence type="ECO:0000313" key="7">
    <source>
        <dbReference type="EMBL" id="CAH2002327.1"/>
    </source>
</evidence>
<evidence type="ECO:0000256" key="3">
    <source>
        <dbReference type="ARBA" id="ARBA00022525"/>
    </source>
</evidence>
<dbReference type="PANTHER" id="PTHR11610:SF173">
    <property type="entry name" value="LIPASE DOMAIN-CONTAINING PROTEIN-RELATED"/>
    <property type="match status" value="1"/>
</dbReference>
<dbReference type="InterPro" id="IPR013818">
    <property type="entry name" value="Lipase"/>
</dbReference>
<dbReference type="PANTHER" id="PTHR11610">
    <property type="entry name" value="LIPASE"/>
    <property type="match status" value="1"/>
</dbReference>
<evidence type="ECO:0000259" key="6">
    <source>
        <dbReference type="Pfam" id="PF00151"/>
    </source>
</evidence>
<comment type="similarity">
    <text evidence="2 4">Belongs to the AB hydrolase superfamily. Lipase family.</text>
</comment>
<dbReference type="SUPFAM" id="SSF53474">
    <property type="entry name" value="alpha/beta-Hydrolases"/>
    <property type="match status" value="1"/>
</dbReference>
<dbReference type="Pfam" id="PF00151">
    <property type="entry name" value="Lipase"/>
    <property type="match status" value="1"/>
</dbReference>
<evidence type="ECO:0000256" key="5">
    <source>
        <dbReference type="SAM" id="SignalP"/>
    </source>
</evidence>
<dbReference type="OrthoDB" id="199913at2759"/>
<gene>
    <name evidence="7" type="ORF">ACAOBT_LOCUS26727</name>
</gene>
<reference evidence="7" key="1">
    <citation type="submission" date="2022-03" db="EMBL/GenBank/DDBJ databases">
        <authorList>
            <person name="Sayadi A."/>
        </authorList>
    </citation>
    <scope>NUCLEOTIDE SEQUENCE</scope>
</reference>
<dbReference type="Proteomes" id="UP001152888">
    <property type="component" value="Unassembled WGS sequence"/>
</dbReference>
<comment type="caution">
    <text evidence="7">The sequence shown here is derived from an EMBL/GenBank/DDBJ whole genome shotgun (WGS) entry which is preliminary data.</text>
</comment>
<dbReference type="GO" id="GO:0016298">
    <property type="term" value="F:lipase activity"/>
    <property type="evidence" value="ECO:0007669"/>
    <property type="project" value="InterPro"/>
</dbReference>
<evidence type="ECO:0000256" key="4">
    <source>
        <dbReference type="RuleBase" id="RU004262"/>
    </source>
</evidence>
<feature type="signal peptide" evidence="5">
    <location>
        <begin position="1"/>
        <end position="17"/>
    </location>
</feature>
<feature type="chain" id="PRO_5040485714" description="Lipase domain-containing protein" evidence="5">
    <location>
        <begin position="18"/>
        <end position="409"/>
    </location>
</feature>
<dbReference type="AlphaFoldDB" id="A0A9P0LWW7"/>
<accession>A0A9P0LWW7</accession>
<dbReference type="PRINTS" id="PR00821">
    <property type="entry name" value="TAGLIPASE"/>
</dbReference>
<dbReference type="InterPro" id="IPR000734">
    <property type="entry name" value="TAG_lipase"/>
</dbReference>
<protein>
    <recommendedName>
        <fullName evidence="6">Lipase domain-containing protein</fullName>
    </recommendedName>
</protein>
<proteinExistence type="inferred from homology"/>
<dbReference type="Gene3D" id="3.40.50.1820">
    <property type="entry name" value="alpha/beta hydrolase"/>
    <property type="match status" value="1"/>
</dbReference>
<organism evidence="7 8">
    <name type="scientific">Acanthoscelides obtectus</name>
    <name type="common">Bean weevil</name>
    <name type="synonym">Bruchus obtectus</name>
    <dbReference type="NCBI Taxonomy" id="200917"/>
    <lineage>
        <taxon>Eukaryota</taxon>
        <taxon>Metazoa</taxon>
        <taxon>Ecdysozoa</taxon>
        <taxon>Arthropoda</taxon>
        <taxon>Hexapoda</taxon>
        <taxon>Insecta</taxon>
        <taxon>Pterygota</taxon>
        <taxon>Neoptera</taxon>
        <taxon>Endopterygota</taxon>
        <taxon>Coleoptera</taxon>
        <taxon>Polyphaga</taxon>
        <taxon>Cucujiformia</taxon>
        <taxon>Chrysomeloidea</taxon>
        <taxon>Chrysomelidae</taxon>
        <taxon>Bruchinae</taxon>
        <taxon>Bruchini</taxon>
        <taxon>Acanthoscelides</taxon>
    </lineage>
</organism>
<evidence type="ECO:0000256" key="2">
    <source>
        <dbReference type="ARBA" id="ARBA00010701"/>
    </source>
</evidence>
<keyword evidence="3" id="KW-0964">Secreted</keyword>
<sequence>MIVIVVVVFGFFGAIEGQLSFSQLANMTRSRLPFPSNSLSDPNLPLPSLPGPPELPEIPELRNIPELPDLSKLPTPQYFLQHLLNVTAEELLDVVANFGFDEVLYREVNFLHYLPDGTTTKYKINETRFDVSNDRPLKVAIHGWQSTGSDDFIKHFAESYHSIGINNVIGVDWSPHSKRNYLHSARATKKVGETVAQFILNALGNDSSKLDHVHIIGHSLGAQVAGFVGKHVQQLTNGLKLGRITALDAAGPLFELPLKLPSTRRVNKNDATYVDSIHTNVGFFGFLAPFADADFFINFGGPVQPGCMELNIFDAFSCSHGKSVVIYNNTITSKDYIGIQCSNPLRAISSLCNNNQRIVVGEHTSNRVAGQYFARVDADGQPYQNNGSRGLIGRSRDSVLQGIGGLLKI</sequence>